<evidence type="ECO:0000256" key="5">
    <source>
        <dbReference type="ARBA" id="ARBA00013250"/>
    </source>
</evidence>
<dbReference type="PROSITE" id="PS00450">
    <property type="entry name" value="ACONITASE_1"/>
    <property type="match status" value="1"/>
</dbReference>
<feature type="domain" description="Aconitase/3-isopropylmalate dehydratase large subunit alpha/beta/alpha" evidence="12">
    <location>
        <begin position="54"/>
        <end position="510"/>
    </location>
</feature>
<dbReference type="EMBL" id="BQKK01000001">
    <property type="protein sequence ID" value="GJN41912.1"/>
    <property type="molecule type" value="Genomic_DNA"/>
</dbReference>
<comment type="cofactor">
    <cofactor evidence="2">
        <name>[4Fe-4S] cluster</name>
        <dbReference type="ChEBI" id="CHEBI:49883"/>
    </cofactor>
</comment>
<dbReference type="InterPro" id="IPR006249">
    <property type="entry name" value="Aconitase/IRP2"/>
</dbReference>
<keyword evidence="7" id="KW-0408">Iron</keyword>
<evidence type="ECO:0000313" key="14">
    <source>
        <dbReference type="EMBL" id="GJN41912.1"/>
    </source>
</evidence>
<evidence type="ECO:0000256" key="11">
    <source>
        <dbReference type="ARBA" id="ARBA00033025"/>
    </source>
</evidence>
<dbReference type="PRINTS" id="PR00415">
    <property type="entry name" value="ACONITASE"/>
</dbReference>
<feature type="domain" description="Aconitase A/isopropylmalate dehydratase small subunit swivel" evidence="13">
    <location>
        <begin position="636"/>
        <end position="763"/>
    </location>
</feature>
<dbReference type="GO" id="GO:0047456">
    <property type="term" value="F:2-methylisocitrate dehydratase activity"/>
    <property type="evidence" value="ECO:0007669"/>
    <property type="project" value="UniProtKB-EC"/>
</dbReference>
<gene>
    <name evidence="14" type="ORF">CAT723_03910</name>
</gene>
<dbReference type="GO" id="GO:0046872">
    <property type="term" value="F:metal ion binding"/>
    <property type="evidence" value="ECO:0007669"/>
    <property type="project" value="UniProtKB-KW"/>
</dbReference>
<evidence type="ECO:0000256" key="3">
    <source>
        <dbReference type="ARBA" id="ARBA00005026"/>
    </source>
</evidence>
<dbReference type="InterPro" id="IPR018136">
    <property type="entry name" value="Aconitase_4Fe-4S_BS"/>
</dbReference>
<organism evidence="14 15">
    <name type="scientific">Corynebacterium ammoniagenes</name>
    <name type="common">Brevibacterium ammoniagenes</name>
    <dbReference type="NCBI Taxonomy" id="1697"/>
    <lineage>
        <taxon>Bacteria</taxon>
        <taxon>Bacillati</taxon>
        <taxon>Actinomycetota</taxon>
        <taxon>Actinomycetes</taxon>
        <taxon>Mycobacteriales</taxon>
        <taxon>Corynebacteriaceae</taxon>
        <taxon>Corynebacterium</taxon>
    </lineage>
</organism>
<comment type="catalytic activity">
    <reaction evidence="1">
        <text>(2S,3R)-3-hydroxybutane-1,2,3-tricarboxylate = 2-methyl-cis-aconitate + H2O</text>
        <dbReference type="Rhea" id="RHEA:17941"/>
        <dbReference type="ChEBI" id="CHEBI:15377"/>
        <dbReference type="ChEBI" id="CHEBI:57429"/>
        <dbReference type="ChEBI" id="CHEBI:57872"/>
        <dbReference type="EC" id="4.2.1.99"/>
    </reaction>
</comment>
<comment type="caution">
    <text evidence="14">The sequence shown here is derived from an EMBL/GenBank/DDBJ whole genome shotgun (WGS) entry which is preliminary data.</text>
</comment>
<dbReference type="PROSITE" id="PS01244">
    <property type="entry name" value="ACONITASE_2"/>
    <property type="match status" value="1"/>
</dbReference>
<proteinExistence type="inferred from homology"/>
<evidence type="ECO:0000256" key="2">
    <source>
        <dbReference type="ARBA" id="ARBA00001966"/>
    </source>
</evidence>
<evidence type="ECO:0000256" key="7">
    <source>
        <dbReference type="ARBA" id="ARBA00023004"/>
    </source>
</evidence>
<dbReference type="Pfam" id="PF00694">
    <property type="entry name" value="Aconitase_C"/>
    <property type="match status" value="1"/>
</dbReference>
<evidence type="ECO:0000256" key="10">
    <source>
        <dbReference type="ARBA" id="ARBA00031613"/>
    </source>
</evidence>
<name>A0AAV5G4B7_CORAM</name>
<dbReference type="Gene3D" id="3.30.499.10">
    <property type="entry name" value="Aconitase, domain 3"/>
    <property type="match status" value="2"/>
</dbReference>
<comment type="pathway">
    <text evidence="3">Organic acid metabolism; propanoate degradation.</text>
</comment>
<protein>
    <recommendedName>
        <fullName evidence="5">2-methylisocitrate dehydratase</fullName>
        <ecNumber evidence="5">4.2.1.99</ecNumber>
    </recommendedName>
    <alternativeName>
        <fullName evidence="10">(2R,3S)-2-methylisocitrate dehydratase</fullName>
    </alternativeName>
    <alternativeName>
        <fullName evidence="9">(2S,3R)-3-hydroxybutane-1,2,3-tricarboxylate dehydratase</fullName>
    </alternativeName>
    <alternativeName>
        <fullName evidence="11">Probable 2-methyl-cis-aconitate hydratase</fullName>
    </alternativeName>
</protein>
<dbReference type="PANTHER" id="PTHR11670">
    <property type="entry name" value="ACONITASE/IRON-RESPONSIVE ELEMENT FAMILY MEMBER"/>
    <property type="match status" value="1"/>
</dbReference>
<accession>A0AAV5G4B7</accession>
<dbReference type="Gene3D" id="6.10.190.10">
    <property type="match status" value="1"/>
</dbReference>
<evidence type="ECO:0000256" key="4">
    <source>
        <dbReference type="ARBA" id="ARBA00007185"/>
    </source>
</evidence>
<dbReference type="Gene3D" id="3.20.19.10">
    <property type="entry name" value="Aconitase, domain 4"/>
    <property type="match status" value="1"/>
</dbReference>
<evidence type="ECO:0000256" key="1">
    <source>
        <dbReference type="ARBA" id="ARBA00000118"/>
    </source>
</evidence>
<dbReference type="InterPro" id="IPR015931">
    <property type="entry name" value="Acnase/IPM_dHydase_lsu_aba_1/3"/>
</dbReference>
<dbReference type="InterPro" id="IPR015928">
    <property type="entry name" value="Aconitase/3IPM_dehydase_swvl"/>
</dbReference>
<comment type="similarity">
    <text evidence="4">Belongs to the aconitase/IPM isomerase family.</text>
</comment>
<dbReference type="NCBIfam" id="NF006757">
    <property type="entry name" value="PRK09277.1"/>
    <property type="match status" value="1"/>
</dbReference>
<evidence type="ECO:0000259" key="12">
    <source>
        <dbReference type="Pfam" id="PF00330"/>
    </source>
</evidence>
<dbReference type="GO" id="GO:0051536">
    <property type="term" value="F:iron-sulfur cluster binding"/>
    <property type="evidence" value="ECO:0007669"/>
    <property type="project" value="UniProtKB-KW"/>
</dbReference>
<dbReference type="InterPro" id="IPR001030">
    <property type="entry name" value="Acoase/IPM_deHydtase_lsu_aba"/>
</dbReference>
<dbReference type="NCBIfam" id="NF009520">
    <property type="entry name" value="PRK12881.1"/>
    <property type="match status" value="1"/>
</dbReference>
<dbReference type="Pfam" id="PF00330">
    <property type="entry name" value="Aconitase"/>
    <property type="match status" value="1"/>
</dbReference>
<dbReference type="AlphaFoldDB" id="A0AAV5G4B7"/>
<evidence type="ECO:0000256" key="8">
    <source>
        <dbReference type="ARBA" id="ARBA00023014"/>
    </source>
</evidence>
<evidence type="ECO:0000256" key="6">
    <source>
        <dbReference type="ARBA" id="ARBA00022723"/>
    </source>
</evidence>
<evidence type="ECO:0000259" key="13">
    <source>
        <dbReference type="Pfam" id="PF00694"/>
    </source>
</evidence>
<reference evidence="14" key="1">
    <citation type="submission" date="2021-12" db="EMBL/GenBank/DDBJ databases">
        <title>Draft genome sequence of Corynebacterium ammoniagenes strain T-723.</title>
        <authorList>
            <person name="Matsuzawa M."/>
            <person name="Hiratani M."/>
            <person name="Abe I."/>
            <person name="Tsuji Y."/>
            <person name="Nakamura J."/>
        </authorList>
    </citation>
    <scope>NUCLEOTIDE SEQUENCE</scope>
    <source>
        <strain evidence="14">T-723</strain>
    </source>
</reference>
<dbReference type="SUPFAM" id="SSF52016">
    <property type="entry name" value="LeuD/IlvD-like"/>
    <property type="match status" value="1"/>
</dbReference>
<dbReference type="EC" id="4.2.1.99" evidence="5"/>
<dbReference type="SUPFAM" id="SSF53732">
    <property type="entry name" value="Aconitase iron-sulfur domain"/>
    <property type="match status" value="1"/>
</dbReference>
<dbReference type="InterPro" id="IPR036008">
    <property type="entry name" value="Aconitase_4Fe-4S_dom"/>
</dbReference>
<dbReference type="RefSeq" id="WP_236163515.1">
    <property type="nucleotide sequence ID" value="NZ_BQKK01000001.1"/>
</dbReference>
<sequence length="833" mass="90374">MATSIPALSSLKILSARDILGEHYASFPMILRLFAENLVRHGRDPQAIIDRDANAEIEFSPGRLLMHDTTSTPALVDMAAMRDTVARAGGDPTVIRPHLPVEVSIDHSLAVEHFARRDAARLNIAEEIRRNRERYRFLKWSSHAMEGIHINPPGTGIMHTINLEQLATVATHDGTYAFPDMMLGTDSHTPMINGLGVLGWGIGGVEAETLMFGMPTTLRVPDVVGMKVTGALNPGVTSTDLALTITHVLRKFGVTGKFVEFYGPGVSTLSVGDRAVVANMAPEFGATTAYFPVDEAVMDYLAMTGRSTEHINFVREYFQAADLWFDPTASPTFDNEVELDLGSVSSSAAGPRRPQDLHKIHQLPQVLADTEPASTAFPLAIASITSCTNTTDPRLLISAGLLARNARAKGLQPPEWVKTSLAPGSPAAASYLQRGGLLDDLSAVGFDIVGFGCTTCIGNSGPLTAEIQEQEGTPVAVLSGNRNFPGRVHPDLDYGFLMSPPLVIAFALAGRADIDITNESLGTDHQGGPVFLRDIWPHPQEVDEIFSTALSADDFSQDFYEASNNRMWHEIEAPKDALFPWDEKSTILRPPPFASLDQKSLLGTYDAYPLMLLDDDITTDHISPAGAIPKESFIADYLVERGESRDDLNVFASRRGNWEVMARGAFYSRAVKNKLSDAPGIAMTTHSPSGDQMSVWDAATRYAEDNQPLVMVAGDRYGMGSSRDWAAKVQRLLGIRAVLATSYERIHRSNLIGLGILPLEIPRDFIDLEPGDSIRIHADQVSPRCQVPVQVTKADGTVITYETTAAIETDNEAQLLVDGGVIPSILSTALEGQ</sequence>
<keyword evidence="8" id="KW-0411">Iron-sulfur</keyword>
<dbReference type="Proteomes" id="UP001054925">
    <property type="component" value="Unassembled WGS sequence"/>
</dbReference>
<evidence type="ECO:0000256" key="9">
    <source>
        <dbReference type="ARBA" id="ARBA00030846"/>
    </source>
</evidence>
<evidence type="ECO:0000313" key="15">
    <source>
        <dbReference type="Proteomes" id="UP001054925"/>
    </source>
</evidence>
<dbReference type="InterPro" id="IPR000573">
    <property type="entry name" value="AconitaseA/IPMdHydase_ssu_swvl"/>
</dbReference>
<keyword evidence="6" id="KW-0479">Metal-binding</keyword>